<reference evidence="1 2" key="1">
    <citation type="submission" date="2019-08" db="EMBL/GenBank/DDBJ databases">
        <title>Bradymonadales sp. TMQ2.</title>
        <authorList>
            <person name="Liang Q."/>
        </authorList>
    </citation>
    <scope>NUCLEOTIDE SEQUENCE [LARGE SCALE GENOMIC DNA]</scope>
    <source>
        <strain evidence="1 2">TMQ2</strain>
    </source>
</reference>
<sequence length="367" mass="39647">MTPVSRVTRRLATLMLTIFALQFGCGDGEVGDEVVYFHIYNGYAGSAQMSLYGPTGALVNSLPFGQSTLDVGNGEPVAFDRSIPGNFTLLLDGSPTPIELPAEAWSLYPHETATLFLIRRQGQGALLQMYRHVRSISEGCRIVFGNALSTPSANLGQYNFMSGFRFDDVAIGGYLASDPRGGAFLTEVRDNPYFFLVRSEEEESEGVLIPVWVGREGTVDFPRVDFQSGTITTDPPTLEVITCIADAGGDPEAEAECLLPKSYQGIVFTPEVESTFIHYYPENFGNSAGDCAASFRIFSDFGNIFTGEHANGSFIDGEVNGSAGDHLFWVLYGFPAGEPGPRIAQWSTSDDVTAGGFQPLPDYPSAP</sequence>
<proteinExistence type="predicted"/>
<comment type="caution">
    <text evidence="1">The sequence shown here is derived from an EMBL/GenBank/DDBJ whole genome shotgun (WGS) entry which is preliminary data.</text>
</comment>
<dbReference type="AlphaFoldDB" id="A0A5C6WZQ0"/>
<dbReference type="RefSeq" id="WP_146974702.1">
    <property type="nucleotide sequence ID" value="NZ_VOSL01000052.1"/>
</dbReference>
<dbReference type="EMBL" id="VOSL01000052">
    <property type="protein sequence ID" value="TXD35066.1"/>
    <property type="molecule type" value="Genomic_DNA"/>
</dbReference>
<evidence type="ECO:0000313" key="2">
    <source>
        <dbReference type="Proteomes" id="UP000321046"/>
    </source>
</evidence>
<gene>
    <name evidence="1" type="ORF">FRC96_11815</name>
</gene>
<evidence type="ECO:0000313" key="1">
    <source>
        <dbReference type="EMBL" id="TXD35066.1"/>
    </source>
</evidence>
<accession>A0A5C6WZQ0</accession>
<dbReference type="OrthoDB" id="5486386at2"/>
<dbReference type="Proteomes" id="UP000321046">
    <property type="component" value="Unassembled WGS sequence"/>
</dbReference>
<name>A0A5C6WZQ0_9DELT</name>
<protein>
    <submittedName>
        <fullName evidence="1">Uncharacterized protein</fullName>
    </submittedName>
</protein>
<organism evidence="1 2">
    <name type="scientific">Lujinxingia vulgaris</name>
    <dbReference type="NCBI Taxonomy" id="2600176"/>
    <lineage>
        <taxon>Bacteria</taxon>
        <taxon>Deltaproteobacteria</taxon>
        <taxon>Bradymonadales</taxon>
        <taxon>Lujinxingiaceae</taxon>
        <taxon>Lujinxingia</taxon>
    </lineage>
</organism>